<dbReference type="Proteomes" id="UP000255518">
    <property type="component" value="Unassembled WGS sequence"/>
</dbReference>
<proteinExistence type="predicted"/>
<feature type="compositionally biased region" description="Low complexity" evidence="1">
    <location>
        <begin position="47"/>
        <end position="61"/>
    </location>
</feature>
<gene>
    <name evidence="2" type="ORF">NCTC13443_00048</name>
</gene>
<evidence type="ECO:0000313" key="2">
    <source>
        <dbReference type="EMBL" id="STS99805.1"/>
    </source>
</evidence>
<evidence type="ECO:0000256" key="1">
    <source>
        <dbReference type="SAM" id="MobiDB-lite"/>
    </source>
</evidence>
<name>A0A377UP66_KLEPN</name>
<dbReference type="AlphaFoldDB" id="A0A377UP66"/>
<evidence type="ECO:0000313" key="3">
    <source>
        <dbReference type="Proteomes" id="UP000255518"/>
    </source>
</evidence>
<reference evidence="2 3" key="1">
    <citation type="submission" date="2018-06" db="EMBL/GenBank/DDBJ databases">
        <authorList>
            <consortium name="Pathogen Informatics"/>
            <person name="Doyle S."/>
        </authorList>
    </citation>
    <scope>NUCLEOTIDE SEQUENCE [LARGE SCALE GENOMIC DNA]</scope>
    <source>
        <strain evidence="2 3">NCTC13443</strain>
    </source>
</reference>
<sequence length="138" mass="15889">MQTHRNTWLVERRGATVTQFRARSNGGVEPVSHHVESAPVVNRKVETPAPQVQPAATQPEEQSSENKPKVVPMFREQPKPWLLELQEEMEKRMERERAYSARLREKIEKVWNECLPFSSHVTEPIASVLQKPRAAVQS</sequence>
<protein>
    <submittedName>
        <fullName evidence="2">Uncharacterized protein</fullName>
    </submittedName>
</protein>
<organism evidence="2 3">
    <name type="scientific">Klebsiella pneumoniae</name>
    <dbReference type="NCBI Taxonomy" id="573"/>
    <lineage>
        <taxon>Bacteria</taxon>
        <taxon>Pseudomonadati</taxon>
        <taxon>Pseudomonadota</taxon>
        <taxon>Gammaproteobacteria</taxon>
        <taxon>Enterobacterales</taxon>
        <taxon>Enterobacteriaceae</taxon>
        <taxon>Klebsiella/Raoultella group</taxon>
        <taxon>Klebsiella</taxon>
        <taxon>Klebsiella pneumoniae complex</taxon>
    </lineage>
</organism>
<dbReference type="EMBL" id="UGKT01000001">
    <property type="protein sequence ID" value="STS99805.1"/>
    <property type="molecule type" value="Genomic_DNA"/>
</dbReference>
<feature type="region of interest" description="Disordered" evidence="1">
    <location>
        <begin position="24"/>
        <end position="73"/>
    </location>
</feature>
<accession>A0A377UP66</accession>